<evidence type="ECO:0000313" key="2">
    <source>
        <dbReference type="EMBL" id="MFC6726783.1"/>
    </source>
</evidence>
<keyword evidence="3" id="KW-1185">Reference proteome</keyword>
<feature type="domain" description="Cyclic nucleotide-binding" evidence="1">
    <location>
        <begin position="1"/>
        <end position="55"/>
    </location>
</feature>
<sequence length="87" mass="9464">FGEAATPREDGTYAARLGDLRERMEALSMDRDAFVEVVLSDVPPRPANYEEIVATNLGRRATDDKEAFELELGPNNCAASADAMTSD</sequence>
<evidence type="ECO:0000259" key="1">
    <source>
        <dbReference type="PROSITE" id="PS50042"/>
    </source>
</evidence>
<dbReference type="EMBL" id="JBHSWU010001389">
    <property type="protein sequence ID" value="MFC6726783.1"/>
    <property type="molecule type" value="Genomic_DNA"/>
</dbReference>
<name>A0ABD5S6K2_9EURY</name>
<evidence type="ECO:0000313" key="3">
    <source>
        <dbReference type="Proteomes" id="UP001596328"/>
    </source>
</evidence>
<accession>A0ABD5S6K2</accession>
<dbReference type="PROSITE" id="PS50042">
    <property type="entry name" value="CNMP_BINDING_3"/>
    <property type="match status" value="1"/>
</dbReference>
<reference evidence="2 3" key="1">
    <citation type="journal article" date="2019" name="Int. J. Syst. Evol. Microbiol.">
        <title>The Global Catalogue of Microorganisms (GCM) 10K type strain sequencing project: providing services to taxonomists for standard genome sequencing and annotation.</title>
        <authorList>
            <consortium name="The Broad Institute Genomics Platform"/>
            <consortium name="The Broad Institute Genome Sequencing Center for Infectious Disease"/>
            <person name="Wu L."/>
            <person name="Ma J."/>
        </authorList>
    </citation>
    <scope>NUCLEOTIDE SEQUENCE [LARGE SCALE GENOMIC DNA]</scope>
    <source>
        <strain evidence="2 3">NBRC 111368</strain>
    </source>
</reference>
<comment type="caution">
    <text evidence="2">The sequence shown here is derived from an EMBL/GenBank/DDBJ whole genome shotgun (WGS) entry which is preliminary data.</text>
</comment>
<gene>
    <name evidence="2" type="ORF">ACFQE1_20895</name>
</gene>
<organism evidence="2 3">
    <name type="scientific">Halobium palmae</name>
    <dbReference type="NCBI Taxonomy" id="1776492"/>
    <lineage>
        <taxon>Archaea</taxon>
        <taxon>Methanobacteriati</taxon>
        <taxon>Methanobacteriota</taxon>
        <taxon>Stenosarchaea group</taxon>
        <taxon>Halobacteria</taxon>
        <taxon>Halobacteriales</taxon>
        <taxon>Haloferacaceae</taxon>
        <taxon>Halobium</taxon>
    </lineage>
</organism>
<proteinExistence type="predicted"/>
<protein>
    <submittedName>
        <fullName evidence="2">MBL fold metallo-hydrolase</fullName>
    </submittedName>
</protein>
<dbReference type="Proteomes" id="UP001596328">
    <property type="component" value="Unassembled WGS sequence"/>
</dbReference>
<feature type="non-terminal residue" evidence="2">
    <location>
        <position position="1"/>
    </location>
</feature>
<dbReference type="InterPro" id="IPR000595">
    <property type="entry name" value="cNMP-bd_dom"/>
</dbReference>
<dbReference type="AlphaFoldDB" id="A0ABD5S6K2"/>